<organism evidence="2 3">
    <name type="scientific">Symbiodinium necroappetens</name>
    <dbReference type="NCBI Taxonomy" id="1628268"/>
    <lineage>
        <taxon>Eukaryota</taxon>
        <taxon>Sar</taxon>
        <taxon>Alveolata</taxon>
        <taxon>Dinophyceae</taxon>
        <taxon>Suessiales</taxon>
        <taxon>Symbiodiniaceae</taxon>
        <taxon>Symbiodinium</taxon>
    </lineage>
</organism>
<feature type="non-terminal residue" evidence="2">
    <location>
        <position position="1"/>
    </location>
</feature>
<feature type="region of interest" description="Disordered" evidence="1">
    <location>
        <begin position="362"/>
        <end position="383"/>
    </location>
</feature>
<gene>
    <name evidence="2" type="ORF">SNEC2469_LOCUS19231</name>
</gene>
<dbReference type="Proteomes" id="UP000601435">
    <property type="component" value="Unassembled WGS sequence"/>
</dbReference>
<feature type="compositionally biased region" description="Basic and acidic residues" evidence="1">
    <location>
        <begin position="367"/>
        <end position="376"/>
    </location>
</feature>
<accession>A0A812WE53</accession>
<evidence type="ECO:0000313" key="3">
    <source>
        <dbReference type="Proteomes" id="UP000601435"/>
    </source>
</evidence>
<comment type="caution">
    <text evidence="2">The sequence shown here is derived from an EMBL/GenBank/DDBJ whole genome shotgun (WGS) entry which is preliminary data.</text>
</comment>
<protein>
    <submittedName>
        <fullName evidence="2">Uncharacterized protein</fullName>
    </submittedName>
</protein>
<keyword evidence="3" id="KW-1185">Reference proteome</keyword>
<sequence>AKESVTRSCDSEIRSPVVYVEERLFLGLNFIAALERFPPALPESRLGFGFASEAPVLLAAPQSPGDSDGAGAVHAHACSRTRSLPKWFLSEAQLQESKGDGASLRPVRGLQGLLLEGISEERTIEVPSPFLETVARTCAAGAMEKELAELGIRKEALAASAGALRFLELRFPTVLQARQRALILYFCTFNFEMHMAVPLLVRHQLYDADTTYRVLKLWDLYGLDWPRTSKAGIFLLRAQNDVKPSEAVAVNGLKILKQRKVAEFRADWQSAEEDQRRAGLAQLHAERELQRLERLNKKKRNADVEEIMQQLSIVPQQELLDALQSGKLPSGVDSQLVEAWILGNRLNFSGRAVDKKQLAKAAGCKGGPRDEGKEENTTSVSCDPVKSRPAELLEFQHCSEIEKRRQSVLLQLGGPGPGAHSFRPSQANLLLRGRPGRNRNRVFRRISKQR</sequence>
<dbReference type="OrthoDB" id="440835at2759"/>
<dbReference type="EMBL" id="CAJNJA010032842">
    <property type="protein sequence ID" value="CAE7671701.1"/>
    <property type="molecule type" value="Genomic_DNA"/>
</dbReference>
<evidence type="ECO:0000256" key="1">
    <source>
        <dbReference type="SAM" id="MobiDB-lite"/>
    </source>
</evidence>
<proteinExistence type="predicted"/>
<dbReference type="AlphaFoldDB" id="A0A812WE53"/>
<name>A0A812WE53_9DINO</name>
<evidence type="ECO:0000313" key="2">
    <source>
        <dbReference type="EMBL" id="CAE7671701.1"/>
    </source>
</evidence>
<reference evidence="2" key="1">
    <citation type="submission" date="2021-02" db="EMBL/GenBank/DDBJ databases">
        <authorList>
            <person name="Dougan E. K."/>
            <person name="Rhodes N."/>
            <person name="Thang M."/>
            <person name="Chan C."/>
        </authorList>
    </citation>
    <scope>NUCLEOTIDE SEQUENCE</scope>
</reference>